<dbReference type="InterPro" id="IPR020795">
    <property type="entry name" value="ORC3"/>
</dbReference>
<feature type="coiled-coil region" evidence="10">
    <location>
        <begin position="411"/>
        <end position="459"/>
    </location>
</feature>
<evidence type="ECO:0000313" key="14">
    <source>
        <dbReference type="EMBL" id="KAJ4436818.1"/>
    </source>
</evidence>
<protein>
    <recommendedName>
        <fullName evidence="3">Origin recognition complex subunit 3</fullName>
    </recommendedName>
</protein>
<evidence type="ECO:0000256" key="6">
    <source>
        <dbReference type="ARBA" id="ARBA00023125"/>
    </source>
</evidence>
<keyword evidence="10" id="KW-0175">Coiled coil</keyword>
<evidence type="ECO:0000259" key="11">
    <source>
        <dbReference type="Pfam" id="PF07034"/>
    </source>
</evidence>
<dbReference type="InterPro" id="IPR040855">
    <property type="entry name" value="ORC_WH_C"/>
</dbReference>
<evidence type="ECO:0000256" key="7">
    <source>
        <dbReference type="ARBA" id="ARBA00023242"/>
    </source>
</evidence>
<comment type="function">
    <text evidence="9">Component of the origin recognition complex (ORC) that binds origins of replication. DNA-binding is ATP-dependent. The specific DNA sequences that define origins of replication have not been identified yet. ORC is required to assemble the pre-replication complex necessary to initiate DNA replication. Binds histone H3 and H4 trimethylation marks H3K9me3, H3K27me3 and H4K20me3.</text>
</comment>
<comment type="similarity">
    <text evidence="2">Belongs to the ORC3 family.</text>
</comment>
<evidence type="ECO:0000256" key="2">
    <source>
        <dbReference type="ARBA" id="ARBA00010977"/>
    </source>
</evidence>
<evidence type="ECO:0000259" key="12">
    <source>
        <dbReference type="Pfam" id="PF18137"/>
    </source>
</evidence>
<comment type="subcellular location">
    <subcellularLocation>
        <location evidence="1">Nucleus</location>
    </subcellularLocation>
</comment>
<feature type="domain" description="Origin recognition complex subunit 3 insertion" evidence="13">
    <location>
        <begin position="377"/>
        <end position="535"/>
    </location>
</feature>
<proteinExistence type="inferred from homology"/>
<evidence type="ECO:0000256" key="5">
    <source>
        <dbReference type="ARBA" id="ARBA00022705"/>
    </source>
</evidence>
<dbReference type="InterPro" id="IPR045667">
    <property type="entry name" value="ORC3_N"/>
</dbReference>
<dbReference type="EMBL" id="JAJSOF020000021">
    <property type="protein sequence ID" value="KAJ4436818.1"/>
    <property type="molecule type" value="Genomic_DNA"/>
</dbReference>
<keyword evidence="4" id="KW-0597">Phosphoprotein</keyword>
<feature type="domain" description="Origin recognition complex subunit 3 N-terminal" evidence="11">
    <location>
        <begin position="106"/>
        <end position="216"/>
    </location>
</feature>
<evidence type="ECO:0000256" key="10">
    <source>
        <dbReference type="SAM" id="Coils"/>
    </source>
</evidence>
<accession>A0ABQ8SSC4</accession>
<dbReference type="Pfam" id="PF07034">
    <property type="entry name" value="ORC3_N"/>
    <property type="match status" value="2"/>
</dbReference>
<dbReference type="Proteomes" id="UP001148838">
    <property type="component" value="Unassembled WGS sequence"/>
</dbReference>
<evidence type="ECO:0000256" key="3">
    <source>
        <dbReference type="ARBA" id="ARBA00019085"/>
    </source>
</evidence>
<evidence type="ECO:0000259" key="13">
    <source>
        <dbReference type="Pfam" id="PF19675"/>
    </source>
</evidence>
<evidence type="ECO:0000313" key="15">
    <source>
        <dbReference type="Proteomes" id="UP001148838"/>
    </source>
</evidence>
<dbReference type="InterPro" id="IPR045663">
    <property type="entry name" value="ORC3_ins"/>
</dbReference>
<dbReference type="CDD" id="cd20704">
    <property type="entry name" value="Orc3"/>
    <property type="match status" value="2"/>
</dbReference>
<reference evidence="14 15" key="1">
    <citation type="journal article" date="2022" name="Allergy">
        <title>Genome assembly and annotation of Periplaneta americana reveal a comprehensive cockroach allergen profile.</title>
        <authorList>
            <person name="Wang L."/>
            <person name="Xiong Q."/>
            <person name="Saelim N."/>
            <person name="Wang L."/>
            <person name="Nong W."/>
            <person name="Wan A.T."/>
            <person name="Shi M."/>
            <person name="Liu X."/>
            <person name="Cao Q."/>
            <person name="Hui J.H.L."/>
            <person name="Sookrung N."/>
            <person name="Leung T.F."/>
            <person name="Tungtrongchitr A."/>
            <person name="Tsui S.K.W."/>
        </authorList>
    </citation>
    <scope>NUCLEOTIDE SEQUENCE [LARGE SCALE GENOMIC DNA]</scope>
    <source>
        <strain evidence="14">PWHHKU_190912</strain>
    </source>
</reference>
<sequence length="645" mass="73627">MAGLSTVTENYFVFAGVNIPDHDALFATLSSQLRQKVTPHVATLQLRNCATIRSTVEHLVLQFMSRKDGNMSLEVMINLYAGLKENCVFMSLIVKQYRHKCSFVDIRVYSGYVKSLPLVFVFGVATAVCALHRSLPYHVSSKLCNEVFHSEPSITYLNQVIDKVLLTSKCPFHLDDRTFKLLTDIFLFYDFSVHGFIQHFKYCMIEHFFNSNSKVLCCPIADMPQNIKSLSEEQLEELRQLSSFRQYVDTLPKKEKAPLLLDNSHFKVVLQKLMVELYEYVQNFHTFLRCLHVLTSSLPKAPLGKHVCIAIVLRKDEIKFVLLTCYGTKIILQWLKEGKLVINKISQLGPMDLSTNSRCGPPDILGVVYIVLLIACLCFQLREVYSMAVASNVSEASQFKECFQLLGFQSREELLDKIEKVLSILQSAMKEKSGKCPLLKEVEQKLSEYHTKIAELGMKTAEQTLKSPTKIDIGENINRHQLKEKLLELSRKQRPLSAYEETRKSLLDYLAGSVFPQFLVPPVAVPFHEVLFFSNMARVKRHIVGTPRAAVHMALNNPCYYLQCDCCRLDKSSSVSSTLPDICIVYKLHLECGRLINMYDWLQAFLAIVSPSESGEEQREVPPQMQYPLIQPCYFTSTAFKLENK</sequence>
<comment type="subunit">
    <text evidence="8">Component of ORC, a complex composed of at least 6 subunits: ORC1, ORC2, ORC3, ORC4, ORC5 and ORC6. ORC is regulated in a cell-cycle dependent manner. It is sequentially assembled at the exit from anaphase of mitosis and disassembled as cells enter S phase.</text>
</comment>
<evidence type="ECO:0000256" key="8">
    <source>
        <dbReference type="ARBA" id="ARBA00026084"/>
    </source>
</evidence>
<dbReference type="PANTHER" id="PTHR12748">
    <property type="entry name" value="ORIGIN RECOGNITION COMPLEX SUBUNIT 3"/>
    <property type="match status" value="1"/>
</dbReference>
<feature type="domain" description="Origin recognition complex subunit 3 insertion" evidence="13">
    <location>
        <begin position="227"/>
        <end position="307"/>
    </location>
</feature>
<name>A0ABQ8SSC4_PERAM</name>
<keyword evidence="5" id="KW-0235">DNA replication</keyword>
<keyword evidence="15" id="KW-1185">Reference proteome</keyword>
<comment type="caution">
    <text evidence="14">The sequence shown here is derived from an EMBL/GenBank/DDBJ whole genome shotgun (WGS) entry which is preliminary data.</text>
</comment>
<gene>
    <name evidence="14" type="ORF">ANN_16950</name>
</gene>
<evidence type="ECO:0000256" key="4">
    <source>
        <dbReference type="ARBA" id="ARBA00022553"/>
    </source>
</evidence>
<dbReference type="Pfam" id="PF19675">
    <property type="entry name" value="ORC3_ins"/>
    <property type="match status" value="2"/>
</dbReference>
<keyword evidence="7" id="KW-0539">Nucleus</keyword>
<feature type="domain" description="Origin recognition complex subunit 3 winged helix C-terminal" evidence="12">
    <location>
        <begin position="548"/>
        <end position="620"/>
    </location>
</feature>
<keyword evidence="6" id="KW-0238">DNA-binding</keyword>
<organism evidence="14 15">
    <name type="scientific">Periplaneta americana</name>
    <name type="common">American cockroach</name>
    <name type="synonym">Blatta americana</name>
    <dbReference type="NCBI Taxonomy" id="6978"/>
    <lineage>
        <taxon>Eukaryota</taxon>
        <taxon>Metazoa</taxon>
        <taxon>Ecdysozoa</taxon>
        <taxon>Arthropoda</taxon>
        <taxon>Hexapoda</taxon>
        <taxon>Insecta</taxon>
        <taxon>Pterygota</taxon>
        <taxon>Neoptera</taxon>
        <taxon>Polyneoptera</taxon>
        <taxon>Dictyoptera</taxon>
        <taxon>Blattodea</taxon>
        <taxon>Blattoidea</taxon>
        <taxon>Blattidae</taxon>
        <taxon>Blattinae</taxon>
        <taxon>Periplaneta</taxon>
    </lineage>
</organism>
<dbReference type="Pfam" id="PF18137">
    <property type="entry name" value="WHD_ORC"/>
    <property type="match status" value="1"/>
</dbReference>
<dbReference type="PANTHER" id="PTHR12748:SF0">
    <property type="entry name" value="ORIGIN RECOGNITION COMPLEX SUBUNIT 3"/>
    <property type="match status" value="1"/>
</dbReference>
<evidence type="ECO:0000256" key="9">
    <source>
        <dbReference type="ARBA" id="ARBA00045241"/>
    </source>
</evidence>
<evidence type="ECO:0000256" key="1">
    <source>
        <dbReference type="ARBA" id="ARBA00004123"/>
    </source>
</evidence>
<feature type="domain" description="Origin recognition complex subunit 3 N-terminal" evidence="11">
    <location>
        <begin position="11"/>
        <end position="69"/>
    </location>
</feature>